<comment type="caution">
    <text evidence="1">The sequence shown here is derived from an EMBL/GenBank/DDBJ whole genome shotgun (WGS) entry which is preliminary data.</text>
</comment>
<gene>
    <name evidence="1" type="ORF">CLODIP_2_CD11130</name>
</gene>
<protein>
    <submittedName>
        <fullName evidence="1">Uncharacterized protein</fullName>
    </submittedName>
</protein>
<accession>A0A8S1E0Z6</accession>
<proteinExistence type="predicted"/>
<dbReference type="Proteomes" id="UP000494165">
    <property type="component" value="Unassembled WGS sequence"/>
</dbReference>
<dbReference type="EMBL" id="CADEPI010000723">
    <property type="protein sequence ID" value="CAB3388241.1"/>
    <property type="molecule type" value="Genomic_DNA"/>
</dbReference>
<evidence type="ECO:0000313" key="1">
    <source>
        <dbReference type="EMBL" id="CAB3388241.1"/>
    </source>
</evidence>
<sequence>MGDKTSPNSPLVPTSIAVDGKRVFVGLENAGMTLPATLVTFNLPSDHDATPTAPKLQLYPSMKMQRDGIT</sequence>
<reference evidence="1 2" key="1">
    <citation type="submission" date="2020-04" db="EMBL/GenBank/DDBJ databases">
        <authorList>
            <person name="Alioto T."/>
            <person name="Alioto T."/>
            <person name="Gomez Garrido J."/>
        </authorList>
    </citation>
    <scope>NUCLEOTIDE SEQUENCE [LARGE SCALE GENOMIC DNA]</scope>
</reference>
<keyword evidence="2" id="KW-1185">Reference proteome</keyword>
<name>A0A8S1E0Z6_9INSE</name>
<organism evidence="1 2">
    <name type="scientific">Cloeon dipterum</name>
    <dbReference type="NCBI Taxonomy" id="197152"/>
    <lineage>
        <taxon>Eukaryota</taxon>
        <taxon>Metazoa</taxon>
        <taxon>Ecdysozoa</taxon>
        <taxon>Arthropoda</taxon>
        <taxon>Hexapoda</taxon>
        <taxon>Insecta</taxon>
        <taxon>Pterygota</taxon>
        <taxon>Palaeoptera</taxon>
        <taxon>Ephemeroptera</taxon>
        <taxon>Pisciforma</taxon>
        <taxon>Baetidae</taxon>
        <taxon>Cloeon</taxon>
    </lineage>
</organism>
<dbReference type="AlphaFoldDB" id="A0A8S1E0Z6"/>
<evidence type="ECO:0000313" key="2">
    <source>
        <dbReference type="Proteomes" id="UP000494165"/>
    </source>
</evidence>